<evidence type="ECO:0000313" key="2">
    <source>
        <dbReference type="EMBL" id="KAB1205454.1"/>
    </source>
</evidence>
<feature type="compositionally biased region" description="Basic and acidic residues" evidence="1">
    <location>
        <begin position="637"/>
        <end position="656"/>
    </location>
</feature>
<sequence>METDQVSGGQDVEASNLEFDLLAFVEENLMEDPNTQFPSNHPDQSETAGNYSTQEVVELGSSSGSNQQLINQTNSKQNLTFSTLSSDISEVPTGVQLEHAPNSAQQVVAFNPSLIETSQCYHPTTDFMETEAAADEQYCDQPHEPNIGSPYWNCSEYACTTLENPGPPVVDTPSFAQLRSSSFSTTLMGASQPFPQPVLENVEPRSSAGTTNQSLLTDASFNQNLNQSAHSSFESFNAPHMTAPNVGFVAQDGAGQSFQAENEASTMIYPNQMQMNAAAPGINATQLERMTRPQATDVITANAYDPQRLNFMLPQANYALSRPQQLSNLQFMRQPNQVSQVANAFGPQYQSMQPGLSLPPGPRRVVYPQLNQVPVHPHICDPQGYKYPLLPDQQLSVSARLSQQAKYQQEVNQLWTTQNSLPQLYGHQQQLNQFSQWNPNVYPQLGSSMLQEPMMLSGSQQVDHYGQSNPYTSVTYASNPQQNYSTGAGPFPLPRPQWSYGQKHQLDQAWDSQPFGSMLPRSSMFSSTSKRRPQLYSKHQQLNQAPETVIGIDPEPLINLLPPRSSTSSGLQGTLITDGLQNHTARQGVSYLSTPGTNIQQTQIPNSLSQLQLEIEGLKTKVAVPDLSETLLSSSKEFQKGPVEGDRRAGKRRVSEEQGDTQLPSKRSRRETKRQETSSTPYSHKEDQDRTSLSQGTEVEKSNLSNRSQLTRLYERQNSVSCAFTVSLSSSLSVHSLRKSKRSSVVYRFRRMIKNAVYDPLFEGLGLPVDPHLRLFSAS</sequence>
<protein>
    <submittedName>
        <fullName evidence="2">Uncharacterized protein</fullName>
    </submittedName>
</protein>
<comment type="caution">
    <text evidence="2">The sequence shown here is derived from an EMBL/GenBank/DDBJ whole genome shotgun (WGS) entry which is preliminary data.</text>
</comment>
<proteinExistence type="predicted"/>
<evidence type="ECO:0000256" key="1">
    <source>
        <dbReference type="SAM" id="MobiDB-lite"/>
    </source>
</evidence>
<accession>A0A6A1UYE1</accession>
<dbReference type="AlphaFoldDB" id="A0A6A1UYE1"/>
<dbReference type="EMBL" id="RXIC02000025">
    <property type="protein sequence ID" value="KAB1205454.1"/>
    <property type="molecule type" value="Genomic_DNA"/>
</dbReference>
<evidence type="ECO:0000313" key="3">
    <source>
        <dbReference type="Proteomes" id="UP000516437"/>
    </source>
</evidence>
<reference evidence="2 3" key="1">
    <citation type="journal article" date="2019" name="Plant Biotechnol. J.">
        <title>The red bayberry genome and genetic basis of sex determination.</title>
        <authorList>
            <person name="Jia H.M."/>
            <person name="Jia H.J."/>
            <person name="Cai Q.L."/>
            <person name="Wang Y."/>
            <person name="Zhao H.B."/>
            <person name="Yang W.F."/>
            <person name="Wang G.Y."/>
            <person name="Li Y.H."/>
            <person name="Zhan D.L."/>
            <person name="Shen Y.T."/>
            <person name="Niu Q.F."/>
            <person name="Chang L."/>
            <person name="Qiu J."/>
            <person name="Zhao L."/>
            <person name="Xie H.B."/>
            <person name="Fu W.Y."/>
            <person name="Jin J."/>
            <person name="Li X.W."/>
            <person name="Jiao Y."/>
            <person name="Zhou C.C."/>
            <person name="Tu T."/>
            <person name="Chai C.Y."/>
            <person name="Gao J.L."/>
            <person name="Fan L.J."/>
            <person name="van de Weg E."/>
            <person name="Wang J.Y."/>
            <person name="Gao Z.S."/>
        </authorList>
    </citation>
    <scope>NUCLEOTIDE SEQUENCE [LARGE SCALE GENOMIC DNA]</scope>
    <source>
        <tissue evidence="2">Leaves</tissue>
    </source>
</reference>
<organism evidence="2 3">
    <name type="scientific">Morella rubra</name>
    <name type="common">Chinese bayberry</name>
    <dbReference type="NCBI Taxonomy" id="262757"/>
    <lineage>
        <taxon>Eukaryota</taxon>
        <taxon>Viridiplantae</taxon>
        <taxon>Streptophyta</taxon>
        <taxon>Embryophyta</taxon>
        <taxon>Tracheophyta</taxon>
        <taxon>Spermatophyta</taxon>
        <taxon>Magnoliopsida</taxon>
        <taxon>eudicotyledons</taxon>
        <taxon>Gunneridae</taxon>
        <taxon>Pentapetalae</taxon>
        <taxon>rosids</taxon>
        <taxon>fabids</taxon>
        <taxon>Fagales</taxon>
        <taxon>Myricaceae</taxon>
        <taxon>Morella</taxon>
    </lineage>
</organism>
<name>A0A6A1UYE1_9ROSI</name>
<feature type="region of interest" description="Disordered" evidence="1">
    <location>
        <begin position="633"/>
        <end position="705"/>
    </location>
</feature>
<feature type="compositionally biased region" description="Polar residues" evidence="1">
    <location>
        <begin position="691"/>
        <end position="705"/>
    </location>
</feature>
<gene>
    <name evidence="2" type="ORF">CJ030_MR7G010605</name>
</gene>
<keyword evidence="3" id="KW-1185">Reference proteome</keyword>
<dbReference type="OrthoDB" id="1751052at2759"/>
<dbReference type="Proteomes" id="UP000516437">
    <property type="component" value="Chromosome 7"/>
</dbReference>